<reference evidence="1" key="2">
    <citation type="submission" date="2015-06" db="UniProtKB">
        <authorList>
            <consortium name="EnsemblMetazoa"/>
        </authorList>
    </citation>
    <scope>IDENTIFICATION</scope>
</reference>
<protein>
    <submittedName>
        <fullName evidence="1">Uncharacterized protein</fullName>
    </submittedName>
</protein>
<dbReference type="HOGENOM" id="CLU_3320598_0_0_1"/>
<accession>T1JTR9</accession>
<name>T1JTR9_TETUR</name>
<proteinExistence type="predicted"/>
<evidence type="ECO:0000313" key="1">
    <source>
        <dbReference type="EnsemblMetazoa" id="tetur01g15170.1"/>
    </source>
</evidence>
<evidence type="ECO:0000313" key="2">
    <source>
        <dbReference type="Proteomes" id="UP000015104"/>
    </source>
</evidence>
<dbReference type="EMBL" id="CAEY01000484">
    <property type="status" value="NOT_ANNOTATED_CDS"/>
    <property type="molecule type" value="Genomic_DNA"/>
</dbReference>
<dbReference type="EnsemblMetazoa" id="tetur01g15170.1">
    <property type="protein sequence ID" value="tetur01g15170.1"/>
    <property type="gene ID" value="tetur01g15170"/>
</dbReference>
<reference evidence="2" key="1">
    <citation type="submission" date="2011-08" db="EMBL/GenBank/DDBJ databases">
        <authorList>
            <person name="Rombauts S."/>
        </authorList>
    </citation>
    <scope>NUCLEOTIDE SEQUENCE</scope>
    <source>
        <strain evidence="2">London</strain>
    </source>
</reference>
<sequence>MSSKLCRFLSESKSTTTGHFRWSLLAWIGKWAKQVNTVD</sequence>
<keyword evidence="2" id="KW-1185">Reference proteome</keyword>
<dbReference type="AlphaFoldDB" id="T1JTR9"/>
<organism evidence="1 2">
    <name type="scientific">Tetranychus urticae</name>
    <name type="common">Two-spotted spider mite</name>
    <dbReference type="NCBI Taxonomy" id="32264"/>
    <lineage>
        <taxon>Eukaryota</taxon>
        <taxon>Metazoa</taxon>
        <taxon>Ecdysozoa</taxon>
        <taxon>Arthropoda</taxon>
        <taxon>Chelicerata</taxon>
        <taxon>Arachnida</taxon>
        <taxon>Acari</taxon>
        <taxon>Acariformes</taxon>
        <taxon>Trombidiformes</taxon>
        <taxon>Prostigmata</taxon>
        <taxon>Eleutherengona</taxon>
        <taxon>Raphignathae</taxon>
        <taxon>Tetranychoidea</taxon>
        <taxon>Tetranychidae</taxon>
        <taxon>Tetranychus</taxon>
    </lineage>
</organism>
<dbReference type="Proteomes" id="UP000015104">
    <property type="component" value="Unassembled WGS sequence"/>
</dbReference>